<dbReference type="InterPro" id="IPR012854">
    <property type="entry name" value="Cu_amine_oxidase-like_N"/>
</dbReference>
<evidence type="ECO:0000256" key="1">
    <source>
        <dbReference type="SAM" id="SignalP"/>
    </source>
</evidence>
<keyword evidence="1" id="KW-0732">Signal</keyword>
<accession>A0A089LYT1</accession>
<feature type="signal peptide" evidence="1">
    <location>
        <begin position="1"/>
        <end position="24"/>
    </location>
</feature>
<dbReference type="HOGENOM" id="CLU_727300_0_0_9"/>
<dbReference type="STRING" id="169760.PSTEL_26105"/>
<evidence type="ECO:0000259" key="2">
    <source>
        <dbReference type="Pfam" id="PF07833"/>
    </source>
</evidence>
<keyword evidence="4" id="KW-1185">Reference proteome</keyword>
<evidence type="ECO:0000313" key="3">
    <source>
        <dbReference type="EMBL" id="AIQ66072.1"/>
    </source>
</evidence>
<feature type="chain" id="PRO_5001846846" description="Copper amine oxidase-like N-terminal domain-containing protein" evidence="1">
    <location>
        <begin position="25"/>
        <end position="374"/>
    </location>
</feature>
<reference evidence="3 4" key="1">
    <citation type="submission" date="2014-08" db="EMBL/GenBank/DDBJ databases">
        <title>Comparative genomics of the Paenibacillus odorifer group.</title>
        <authorList>
            <person name="den Bakker H.C."/>
            <person name="Tsai Y.-C."/>
            <person name="Martin N."/>
            <person name="Korlach J."/>
            <person name="Wiedmann M."/>
        </authorList>
    </citation>
    <scope>NUCLEOTIDE SEQUENCE [LARGE SCALE GENOMIC DNA]</scope>
    <source>
        <strain evidence="3 4">DSM 14472</strain>
    </source>
</reference>
<dbReference type="InterPro" id="IPR036582">
    <property type="entry name" value="Mao_N_sf"/>
</dbReference>
<name>A0A089LYT1_9BACL</name>
<dbReference type="KEGG" id="pste:PSTEL_26105"/>
<proteinExistence type="predicted"/>
<dbReference type="EMBL" id="CP009286">
    <property type="protein sequence ID" value="AIQ66072.1"/>
    <property type="molecule type" value="Genomic_DNA"/>
</dbReference>
<sequence length="374" mass="40309">MKARRLTAALLAAALALGAGEAYAAGSAPILLNYKNLGLSEKAKVSAGVTWVPLKALAADMGYSVVWNPSAKMVVLTRPDRQITLMAGSQEAKVNGAAVKLAQPFRNDAGVLSVPLVGGAVLLGGKVWRDPASGNLNILDAPRYVTAAASGTVYWVSQQSGEVYVSSGGEPKLAGKLPVKASSYLHGLEIRRLSGTVNLLTLSDNHYAMFTNFSNVYQAVIQGGVITLQKDYHLSMSAYDLKLAVPSTQTFLRDGESVQYLGKDGAPGKAYDILGLTGSTGQFTVEYAAPDALVVRLVDNAHLYVIDPSTDKAVNLTKELTEPEDWRDWEHSDGWDVYVLQRMLTLKKREGDVLTFTYGSFTNDTVWKVTYKLK</sequence>
<dbReference type="Proteomes" id="UP000029507">
    <property type="component" value="Chromosome"/>
</dbReference>
<dbReference type="Pfam" id="PF07833">
    <property type="entry name" value="Cu_amine_oxidN1"/>
    <property type="match status" value="1"/>
</dbReference>
<dbReference type="AlphaFoldDB" id="A0A089LYT1"/>
<feature type="domain" description="Copper amine oxidase-like N-terminal" evidence="2">
    <location>
        <begin position="33"/>
        <end position="136"/>
    </location>
</feature>
<dbReference type="SUPFAM" id="SSF55383">
    <property type="entry name" value="Copper amine oxidase, domain N"/>
    <property type="match status" value="1"/>
</dbReference>
<evidence type="ECO:0000313" key="4">
    <source>
        <dbReference type="Proteomes" id="UP000029507"/>
    </source>
</evidence>
<protein>
    <recommendedName>
        <fullName evidence="2">Copper amine oxidase-like N-terminal domain-containing protein</fullName>
    </recommendedName>
</protein>
<dbReference type="RefSeq" id="WP_038699615.1">
    <property type="nucleotide sequence ID" value="NZ_CP009286.1"/>
</dbReference>
<organism evidence="3 4">
    <name type="scientific">Paenibacillus stellifer</name>
    <dbReference type="NCBI Taxonomy" id="169760"/>
    <lineage>
        <taxon>Bacteria</taxon>
        <taxon>Bacillati</taxon>
        <taxon>Bacillota</taxon>
        <taxon>Bacilli</taxon>
        <taxon>Bacillales</taxon>
        <taxon>Paenibacillaceae</taxon>
        <taxon>Paenibacillus</taxon>
    </lineage>
</organism>
<gene>
    <name evidence="3" type="ORF">PSTEL_26105</name>
</gene>
<dbReference type="OrthoDB" id="2532945at2"/>
<dbReference type="Gene3D" id="3.30.457.10">
    <property type="entry name" value="Copper amine oxidase-like, N-terminal domain"/>
    <property type="match status" value="1"/>
</dbReference>